<dbReference type="NCBIfam" id="TIGR02610">
    <property type="entry name" value="PHA_gran_rgn"/>
    <property type="match status" value="1"/>
</dbReference>
<name>A0AAJ0UF36_HALSE</name>
<evidence type="ECO:0008006" key="3">
    <source>
        <dbReference type="Google" id="ProtNLM"/>
    </source>
</evidence>
<accession>A0AAJ0UF36</accession>
<dbReference type="Pfam" id="PF09650">
    <property type="entry name" value="PHA_gran_rgn"/>
    <property type="match status" value="1"/>
</dbReference>
<gene>
    <name evidence="1" type="ORF">CCR82_06365</name>
</gene>
<dbReference type="InterPro" id="IPR013433">
    <property type="entry name" value="PHA_gran_rgn"/>
</dbReference>
<evidence type="ECO:0000313" key="2">
    <source>
        <dbReference type="Proteomes" id="UP001296967"/>
    </source>
</evidence>
<dbReference type="Proteomes" id="UP001296967">
    <property type="component" value="Unassembled WGS sequence"/>
</dbReference>
<comment type="caution">
    <text evidence="1">The sequence shown here is derived from an EMBL/GenBank/DDBJ whole genome shotgun (WGS) entry which is preliminary data.</text>
</comment>
<protein>
    <recommendedName>
        <fullName evidence="3">Polyhydroxyalkanoic acid system protein</fullName>
    </recommendedName>
</protein>
<organism evidence="1 2">
    <name type="scientific">Halochromatium salexigens</name>
    <name type="common">Chromatium salexigens</name>
    <dbReference type="NCBI Taxonomy" id="49447"/>
    <lineage>
        <taxon>Bacteria</taxon>
        <taxon>Pseudomonadati</taxon>
        <taxon>Pseudomonadota</taxon>
        <taxon>Gammaproteobacteria</taxon>
        <taxon>Chromatiales</taxon>
        <taxon>Chromatiaceae</taxon>
        <taxon>Halochromatium</taxon>
    </lineage>
</organism>
<dbReference type="EMBL" id="NHSF01000043">
    <property type="protein sequence ID" value="MBK5930158.1"/>
    <property type="molecule type" value="Genomic_DNA"/>
</dbReference>
<reference evidence="1" key="1">
    <citation type="submission" date="2017-05" db="EMBL/GenBank/DDBJ databases">
        <authorList>
            <person name="Imhoff J.F."/>
            <person name="Rahn T."/>
            <person name="Kuenzel S."/>
            <person name="Neulinger S.C."/>
        </authorList>
    </citation>
    <scope>NUCLEOTIDE SEQUENCE</scope>
    <source>
        <strain evidence="1">DSM 4395</strain>
    </source>
</reference>
<reference evidence="1" key="2">
    <citation type="journal article" date="2020" name="Microorganisms">
        <title>Osmotic Adaptation and Compatible Solute Biosynthesis of Phototrophic Bacteria as Revealed from Genome Analyses.</title>
        <authorList>
            <person name="Imhoff J.F."/>
            <person name="Rahn T."/>
            <person name="Kunzel S."/>
            <person name="Keller A."/>
            <person name="Neulinger S.C."/>
        </authorList>
    </citation>
    <scope>NUCLEOTIDE SEQUENCE</scope>
    <source>
        <strain evidence="1">DSM 4395</strain>
    </source>
</reference>
<dbReference type="AlphaFoldDB" id="A0AAJ0UF36"/>
<proteinExistence type="predicted"/>
<evidence type="ECO:0000313" key="1">
    <source>
        <dbReference type="EMBL" id="MBK5930158.1"/>
    </source>
</evidence>
<sequence length="107" mass="11879">MDSSMSKIHVARPHRLGLTAARAEVERIAARVRDEYGAEYHWQGDVLHFKRAGIGAGLIALADDSMDLWIDLGLLLSPMKAEIEERLTRKIDETLAGYEADHPLPAS</sequence>
<keyword evidence="2" id="KW-1185">Reference proteome</keyword>